<keyword evidence="1" id="KW-0732">Signal</keyword>
<name>A0ABT6DH51_9BACT</name>
<dbReference type="RefSeq" id="WP_277577060.1">
    <property type="nucleotide sequence ID" value="NZ_JANRMI010000001.1"/>
</dbReference>
<gene>
    <name evidence="2" type="ORF">NWE73_04360</name>
</gene>
<accession>A0ABT6DH51</accession>
<protein>
    <recommendedName>
        <fullName evidence="4">Lipoprotein</fullName>
    </recommendedName>
</protein>
<evidence type="ECO:0008006" key="4">
    <source>
        <dbReference type="Google" id="ProtNLM"/>
    </source>
</evidence>
<proteinExistence type="predicted"/>
<feature type="chain" id="PRO_5046980762" description="Lipoprotein" evidence="1">
    <location>
        <begin position="21"/>
        <end position="245"/>
    </location>
</feature>
<organism evidence="2 3">
    <name type="scientific">Bdellovibrio svalbardensis</name>
    <dbReference type="NCBI Taxonomy" id="2972972"/>
    <lineage>
        <taxon>Bacteria</taxon>
        <taxon>Pseudomonadati</taxon>
        <taxon>Bdellovibrionota</taxon>
        <taxon>Bdellovibrionia</taxon>
        <taxon>Bdellovibrionales</taxon>
        <taxon>Pseudobdellovibrionaceae</taxon>
        <taxon>Bdellovibrio</taxon>
    </lineage>
</organism>
<evidence type="ECO:0000313" key="3">
    <source>
        <dbReference type="Proteomes" id="UP001152321"/>
    </source>
</evidence>
<dbReference type="Proteomes" id="UP001152321">
    <property type="component" value="Unassembled WGS sequence"/>
</dbReference>
<keyword evidence="3" id="KW-1185">Reference proteome</keyword>
<sequence length="245" mass="24811">MFSKKFAAVSFFIGLSSLLAGCEQETTKDQVADAQYCLDKATDASSANACVAKIASINTPTANALRCSAGFIAAGVTKTENLSKALTAIKDSNSGGSSATAMMSFLNLGSNADATFDACVASQNKGMALVAAMAKTATTLIALIPSFDPDTIQADLETEIANLAAADPNDPAVAAKLESVGSAIATVYQATCSGSNNANSDICGSIDDALASLPPSGDGQSIDLSSTSPAEIGKQLVDFWKAQNL</sequence>
<evidence type="ECO:0000256" key="1">
    <source>
        <dbReference type="SAM" id="SignalP"/>
    </source>
</evidence>
<evidence type="ECO:0000313" key="2">
    <source>
        <dbReference type="EMBL" id="MDG0815585.1"/>
    </source>
</evidence>
<reference evidence="2" key="1">
    <citation type="submission" date="2022-08" db="EMBL/GenBank/DDBJ databases">
        <title>Novel Bdellovibrio Species Isolated from Svalbard: Designation Bdellovibrio svalbardensis.</title>
        <authorList>
            <person name="Mitchell R.J."/>
            <person name="Choi S.Y."/>
        </authorList>
    </citation>
    <scope>NUCLEOTIDE SEQUENCE</scope>
    <source>
        <strain evidence="2">PAP01</strain>
    </source>
</reference>
<dbReference type="EMBL" id="JANRMI010000001">
    <property type="protein sequence ID" value="MDG0815585.1"/>
    <property type="molecule type" value="Genomic_DNA"/>
</dbReference>
<dbReference type="PROSITE" id="PS51257">
    <property type="entry name" value="PROKAR_LIPOPROTEIN"/>
    <property type="match status" value="1"/>
</dbReference>
<comment type="caution">
    <text evidence="2">The sequence shown here is derived from an EMBL/GenBank/DDBJ whole genome shotgun (WGS) entry which is preliminary data.</text>
</comment>
<feature type="signal peptide" evidence="1">
    <location>
        <begin position="1"/>
        <end position="20"/>
    </location>
</feature>